<sequence length="368" mass="42558">MKLLYITNQICGSAGLERVLSIKTSYLIEELDYDIHILTINQFDKPIFYEFNKKITYHDIALNGHTIKHIYNYITKIRNTVNTVNPDIISVCDDGIKAFTLPFILRKQRPIVYERHVSKSINVSDGKGMSFSKKVKTNILNKLMHFGGKRFDKFVVLTNDNLNEWRLKNVAVINNPLSFYPENTSSLSNKKVLAVGRQCIQKGYDRLLQSWKIVSEKHPDWELEIYGRFKHGKPFHKMAKDLNIEKTTTFFEPVKDIGKVYKEASIYVMSSRFEGFGMVLIEAMAYGVPCISFNCPCGPEEIITNNENGFLVKNGDIEAFANQIEMLILDKTTRQRLGERARLKASEYFPDKIMPKWDNLFRELVKKA</sequence>
<protein>
    <submittedName>
        <fullName evidence="1">Glycosyltransferase family 4 protein</fullName>
    </submittedName>
</protein>
<dbReference type="EMBL" id="JAHKPD010000014">
    <property type="protein sequence ID" value="MBU2951158.1"/>
    <property type="molecule type" value="Genomic_DNA"/>
</dbReference>
<accession>A0ACC5UAA6</accession>
<proteinExistence type="predicted"/>
<organism evidence="1 2">
    <name type="scientific">Pseudotamlana agarivorans</name>
    <dbReference type="NCBI Taxonomy" id="481183"/>
    <lineage>
        <taxon>Bacteria</taxon>
        <taxon>Pseudomonadati</taxon>
        <taxon>Bacteroidota</taxon>
        <taxon>Flavobacteriia</taxon>
        <taxon>Flavobacteriales</taxon>
        <taxon>Flavobacteriaceae</taxon>
        <taxon>Pseudotamlana</taxon>
    </lineage>
</organism>
<reference evidence="1" key="1">
    <citation type="submission" date="2021-05" db="EMBL/GenBank/DDBJ databases">
        <title>Draft genomes of bacteria isolated from model marine particles.</title>
        <authorList>
            <person name="Datta M.S."/>
            <person name="Schwartzman J.A."/>
            <person name="Enke T.N."/>
            <person name="Saavedra J."/>
            <person name="Cermak N."/>
            <person name="Cordero O.X."/>
        </authorList>
    </citation>
    <scope>NUCLEOTIDE SEQUENCE</scope>
    <source>
        <strain evidence="1">I2M19</strain>
    </source>
</reference>
<evidence type="ECO:0000313" key="2">
    <source>
        <dbReference type="Proteomes" id="UP001647509"/>
    </source>
</evidence>
<keyword evidence="2" id="KW-1185">Reference proteome</keyword>
<comment type="caution">
    <text evidence="1">The sequence shown here is derived from an EMBL/GenBank/DDBJ whole genome shotgun (WGS) entry which is preliminary data.</text>
</comment>
<evidence type="ECO:0000313" key="1">
    <source>
        <dbReference type="EMBL" id="MBU2951158.1"/>
    </source>
</evidence>
<name>A0ACC5UAA6_9FLAO</name>
<dbReference type="Proteomes" id="UP001647509">
    <property type="component" value="Unassembled WGS sequence"/>
</dbReference>
<gene>
    <name evidence="1" type="ORF">KO493_10665</name>
</gene>